<evidence type="ECO:0000313" key="4">
    <source>
        <dbReference type="Proteomes" id="UP000176451"/>
    </source>
</evidence>
<dbReference type="InterPro" id="IPR036938">
    <property type="entry name" value="PAP2/HPO_sf"/>
</dbReference>
<feature type="transmembrane region" description="Helical" evidence="1">
    <location>
        <begin position="32"/>
        <end position="50"/>
    </location>
</feature>
<sequence length="203" mass="23536">MQNLIDIDQSVFSWFNSLVGVSPILDWKLKFFAVYLIYLVPVLLLFFWFYPTSPRLRGAREKNEKTQLFLLNLLITSVISWQVIARIIGEWINRPRPDTFLGTKELLFHPPTYAFPSDHALFLAFITTFLFLGGYKKMGWIALIATIIISLSRVIIGFHWPLDVLVGWIIGIILAYLFYQLRNLIEKYLSKPLLNIAKKIGLA</sequence>
<dbReference type="STRING" id="1797469.A3F08_00950"/>
<feature type="transmembrane region" description="Helical" evidence="1">
    <location>
        <begin position="70"/>
        <end position="92"/>
    </location>
</feature>
<evidence type="ECO:0000313" key="3">
    <source>
        <dbReference type="EMBL" id="OGD67111.1"/>
    </source>
</evidence>
<evidence type="ECO:0000259" key="2">
    <source>
        <dbReference type="SMART" id="SM00014"/>
    </source>
</evidence>
<comment type="caution">
    <text evidence="3">The sequence shown here is derived from an EMBL/GenBank/DDBJ whole genome shotgun (WGS) entry which is preliminary data.</text>
</comment>
<gene>
    <name evidence="3" type="ORF">A3F08_00950</name>
</gene>
<proteinExistence type="predicted"/>
<feature type="transmembrane region" description="Helical" evidence="1">
    <location>
        <begin position="139"/>
        <end position="158"/>
    </location>
</feature>
<accession>A0A1F5EI98</accession>
<dbReference type="InterPro" id="IPR000326">
    <property type="entry name" value="PAP2/HPO"/>
</dbReference>
<evidence type="ECO:0000256" key="1">
    <source>
        <dbReference type="SAM" id="Phobius"/>
    </source>
</evidence>
<keyword evidence="1" id="KW-0472">Membrane</keyword>
<protein>
    <recommendedName>
        <fullName evidence="2">Phosphatidic acid phosphatase type 2/haloperoxidase domain-containing protein</fullName>
    </recommendedName>
</protein>
<reference evidence="3 4" key="1">
    <citation type="journal article" date="2016" name="Nat. Commun.">
        <title>Thousands of microbial genomes shed light on interconnected biogeochemical processes in an aquifer system.</title>
        <authorList>
            <person name="Anantharaman K."/>
            <person name="Brown C.T."/>
            <person name="Hug L.A."/>
            <person name="Sharon I."/>
            <person name="Castelle C.J."/>
            <person name="Probst A.J."/>
            <person name="Thomas B.C."/>
            <person name="Singh A."/>
            <person name="Wilkins M.J."/>
            <person name="Karaoz U."/>
            <person name="Brodie E.L."/>
            <person name="Williams K.H."/>
            <person name="Hubbard S.S."/>
            <person name="Banfield J.F."/>
        </authorList>
    </citation>
    <scope>NUCLEOTIDE SEQUENCE [LARGE SCALE GENOMIC DNA]</scope>
</reference>
<keyword evidence="1" id="KW-1133">Transmembrane helix</keyword>
<dbReference type="EMBL" id="MEZV01000019">
    <property type="protein sequence ID" value="OGD67111.1"/>
    <property type="molecule type" value="Genomic_DNA"/>
</dbReference>
<dbReference type="PANTHER" id="PTHR14969:SF13">
    <property type="entry name" value="AT30094P"/>
    <property type="match status" value="1"/>
</dbReference>
<dbReference type="SMART" id="SM00014">
    <property type="entry name" value="acidPPc"/>
    <property type="match status" value="1"/>
</dbReference>
<feature type="transmembrane region" description="Helical" evidence="1">
    <location>
        <begin position="112"/>
        <end position="132"/>
    </location>
</feature>
<organism evidence="3 4">
    <name type="scientific">Candidatus Berkelbacteria bacterium RIFCSPHIGHO2_12_FULL_36_9</name>
    <dbReference type="NCBI Taxonomy" id="1797469"/>
    <lineage>
        <taxon>Bacteria</taxon>
        <taxon>Candidatus Berkelbacteria</taxon>
    </lineage>
</organism>
<dbReference type="GO" id="GO:0042392">
    <property type="term" value="F:sphingosine-1-phosphate phosphatase activity"/>
    <property type="evidence" value="ECO:0007669"/>
    <property type="project" value="TreeGrafter"/>
</dbReference>
<keyword evidence="1" id="KW-0812">Transmembrane</keyword>
<dbReference type="AlphaFoldDB" id="A0A1F5EI98"/>
<dbReference type="Pfam" id="PF01569">
    <property type="entry name" value="PAP2"/>
    <property type="match status" value="1"/>
</dbReference>
<feature type="domain" description="Phosphatidic acid phosphatase type 2/haloperoxidase" evidence="2">
    <location>
        <begin position="69"/>
        <end position="179"/>
    </location>
</feature>
<dbReference type="PANTHER" id="PTHR14969">
    <property type="entry name" value="SPHINGOSINE-1-PHOSPHATE PHOSPHOHYDROLASE"/>
    <property type="match status" value="1"/>
</dbReference>
<dbReference type="Gene3D" id="1.20.144.10">
    <property type="entry name" value="Phosphatidic acid phosphatase type 2/haloperoxidase"/>
    <property type="match status" value="1"/>
</dbReference>
<dbReference type="SUPFAM" id="SSF48317">
    <property type="entry name" value="Acid phosphatase/Vanadium-dependent haloperoxidase"/>
    <property type="match status" value="1"/>
</dbReference>
<dbReference type="Proteomes" id="UP000176451">
    <property type="component" value="Unassembled WGS sequence"/>
</dbReference>
<feature type="transmembrane region" description="Helical" evidence="1">
    <location>
        <begin position="164"/>
        <end position="181"/>
    </location>
</feature>
<name>A0A1F5EI98_9BACT</name>